<dbReference type="InterPro" id="IPR037914">
    <property type="entry name" value="SpoVT-AbrB_sf"/>
</dbReference>
<accession>A0ABX7BYX9</accession>
<feature type="domain" description="SpoVT-AbrB" evidence="2">
    <location>
        <begin position="27"/>
        <end position="72"/>
    </location>
</feature>
<protein>
    <submittedName>
        <fullName evidence="3">AbrB/MazE/SpoVT family DNA-binding domain-containing protein</fullName>
    </submittedName>
</protein>
<dbReference type="Gene3D" id="2.10.260.10">
    <property type="match status" value="1"/>
</dbReference>
<dbReference type="NCBIfam" id="TIGR01439">
    <property type="entry name" value="lp_hng_hel_AbrB"/>
    <property type="match status" value="1"/>
</dbReference>
<keyword evidence="1 3" id="KW-0238">DNA-binding</keyword>
<evidence type="ECO:0000259" key="2">
    <source>
        <dbReference type="PROSITE" id="PS51740"/>
    </source>
</evidence>
<dbReference type="PROSITE" id="PS51740">
    <property type="entry name" value="SPOVT_ABRB"/>
    <property type="match status" value="1"/>
</dbReference>
<dbReference type="Proteomes" id="UP000595460">
    <property type="component" value="Chromosome"/>
</dbReference>
<dbReference type="RefSeq" id="WP_201660786.1">
    <property type="nucleotide sequence ID" value="NZ_CP068047.1"/>
</dbReference>
<dbReference type="GO" id="GO:0003677">
    <property type="term" value="F:DNA binding"/>
    <property type="evidence" value="ECO:0007669"/>
    <property type="project" value="UniProtKB-KW"/>
</dbReference>
<evidence type="ECO:0000313" key="4">
    <source>
        <dbReference type="Proteomes" id="UP000595460"/>
    </source>
</evidence>
<evidence type="ECO:0000313" key="3">
    <source>
        <dbReference type="EMBL" id="QQR37174.1"/>
    </source>
</evidence>
<evidence type="ECO:0000256" key="1">
    <source>
        <dbReference type="PROSITE-ProRule" id="PRU01076"/>
    </source>
</evidence>
<dbReference type="EMBL" id="CP068047">
    <property type="protein sequence ID" value="QQR37174.1"/>
    <property type="molecule type" value="Genomic_DNA"/>
</dbReference>
<gene>
    <name evidence="3" type="ORF">JI749_06065</name>
</gene>
<name>A0ABX7BYX9_9HYPH</name>
<keyword evidence="4" id="KW-1185">Reference proteome</keyword>
<organism evidence="3 4">
    <name type="scientific">Devosia oryziradicis</name>
    <dbReference type="NCBI Taxonomy" id="2801335"/>
    <lineage>
        <taxon>Bacteria</taxon>
        <taxon>Pseudomonadati</taxon>
        <taxon>Pseudomonadota</taxon>
        <taxon>Alphaproteobacteria</taxon>
        <taxon>Hyphomicrobiales</taxon>
        <taxon>Devosiaceae</taxon>
        <taxon>Devosia</taxon>
    </lineage>
</organism>
<dbReference type="InterPro" id="IPR007159">
    <property type="entry name" value="SpoVT-AbrB_dom"/>
</dbReference>
<dbReference type="SUPFAM" id="SSF89447">
    <property type="entry name" value="AbrB/MazE/MraZ-like"/>
    <property type="match status" value="1"/>
</dbReference>
<sequence>MAEQRRPVELFRLLPSHLSNAEGALTITTLCVSTRGRITIPAAIRHELGLKGGDKLRYLAQDDGSYVVELVS</sequence>
<reference evidence="3 4" key="1">
    <citation type="submission" date="2021-01" db="EMBL/GenBank/DDBJ databases">
        <title>Genome seq and assembly of Devosia sp. G19.</title>
        <authorList>
            <person name="Chhetri G."/>
        </authorList>
    </citation>
    <scope>NUCLEOTIDE SEQUENCE [LARGE SCALE GENOMIC DNA]</scope>
    <source>
        <strain evidence="3 4">G19</strain>
    </source>
</reference>
<dbReference type="Pfam" id="PF04014">
    <property type="entry name" value="MazE_antitoxin"/>
    <property type="match status" value="1"/>
</dbReference>
<proteinExistence type="predicted"/>